<dbReference type="AlphaFoldDB" id="A0A0F9E6P1"/>
<gene>
    <name evidence="2" type="ORF">LCGC14_2112700</name>
</gene>
<keyword evidence="1" id="KW-0472">Membrane</keyword>
<evidence type="ECO:0000313" key="2">
    <source>
        <dbReference type="EMBL" id="KKL69659.1"/>
    </source>
</evidence>
<sequence>MAAAAPAPVLGPRVDAEDVRISQMIQDDLKGYWLDPLHKVLNDPIRAIVYSVAIKALSWFVALIFPFIAYNMFGLSIGLIDRIAYNHFTLFFQGVINGCKDFARARAISVRDRIISAIDELVDSIPRFAV</sequence>
<keyword evidence="1" id="KW-1133">Transmembrane helix</keyword>
<proteinExistence type="predicted"/>
<dbReference type="EMBL" id="LAZR01026143">
    <property type="protein sequence ID" value="KKL69659.1"/>
    <property type="molecule type" value="Genomic_DNA"/>
</dbReference>
<organism evidence="2">
    <name type="scientific">marine sediment metagenome</name>
    <dbReference type="NCBI Taxonomy" id="412755"/>
    <lineage>
        <taxon>unclassified sequences</taxon>
        <taxon>metagenomes</taxon>
        <taxon>ecological metagenomes</taxon>
    </lineage>
</organism>
<keyword evidence="1" id="KW-0812">Transmembrane</keyword>
<reference evidence="2" key="1">
    <citation type="journal article" date="2015" name="Nature">
        <title>Complex archaea that bridge the gap between prokaryotes and eukaryotes.</title>
        <authorList>
            <person name="Spang A."/>
            <person name="Saw J.H."/>
            <person name="Jorgensen S.L."/>
            <person name="Zaremba-Niedzwiedzka K."/>
            <person name="Martijn J."/>
            <person name="Lind A.E."/>
            <person name="van Eijk R."/>
            <person name="Schleper C."/>
            <person name="Guy L."/>
            <person name="Ettema T.J."/>
        </authorList>
    </citation>
    <scope>NUCLEOTIDE SEQUENCE</scope>
</reference>
<protein>
    <submittedName>
        <fullName evidence="2">Uncharacterized protein</fullName>
    </submittedName>
</protein>
<comment type="caution">
    <text evidence="2">The sequence shown here is derived from an EMBL/GenBank/DDBJ whole genome shotgun (WGS) entry which is preliminary data.</text>
</comment>
<accession>A0A0F9E6P1</accession>
<evidence type="ECO:0000256" key="1">
    <source>
        <dbReference type="SAM" id="Phobius"/>
    </source>
</evidence>
<name>A0A0F9E6P1_9ZZZZ</name>
<feature type="transmembrane region" description="Helical" evidence="1">
    <location>
        <begin position="47"/>
        <end position="73"/>
    </location>
</feature>